<dbReference type="EMBL" id="CP032050">
    <property type="protein sequence ID" value="AYN69843.1"/>
    <property type="molecule type" value="Genomic_DNA"/>
</dbReference>
<gene>
    <name evidence="2" type="ORF">D1013_20060</name>
</gene>
<dbReference type="OrthoDB" id="1144071at2"/>
<dbReference type="RefSeq" id="WP_121850830.1">
    <property type="nucleotide sequence ID" value="NZ_CP032050.1"/>
</dbReference>
<reference evidence="2 3" key="1">
    <citation type="submission" date="2018-08" db="EMBL/GenBank/DDBJ databases">
        <title>The reduced genetic potential of extracellular carbohydrate catabolism in Euzebyella marina RN62, a Flavobacteriia bacterium isolated from the hadal water.</title>
        <authorList>
            <person name="Xue C."/>
        </authorList>
    </citation>
    <scope>NUCLEOTIDE SEQUENCE [LARGE SCALE GENOMIC DNA]</scope>
    <source>
        <strain evidence="2 3">RN62</strain>
    </source>
</reference>
<evidence type="ECO:0000256" key="1">
    <source>
        <dbReference type="SAM" id="SignalP"/>
    </source>
</evidence>
<protein>
    <recommendedName>
        <fullName evidence="4">Adhesin domain-containing protein</fullName>
    </recommendedName>
</protein>
<organism evidence="2 3">
    <name type="scientific">Euzebyella marina</name>
    <dbReference type="NCBI Taxonomy" id="1761453"/>
    <lineage>
        <taxon>Bacteria</taxon>
        <taxon>Pseudomonadati</taxon>
        <taxon>Bacteroidota</taxon>
        <taxon>Flavobacteriia</taxon>
        <taxon>Flavobacteriales</taxon>
        <taxon>Flavobacteriaceae</taxon>
        <taxon>Euzebyella</taxon>
    </lineage>
</organism>
<evidence type="ECO:0008006" key="4">
    <source>
        <dbReference type="Google" id="ProtNLM"/>
    </source>
</evidence>
<feature type="signal peptide" evidence="1">
    <location>
        <begin position="1"/>
        <end position="18"/>
    </location>
</feature>
<dbReference type="KEGG" id="emar:D1013_20060"/>
<feature type="chain" id="PRO_5018270238" description="Adhesin domain-containing protein" evidence="1">
    <location>
        <begin position="19"/>
        <end position="206"/>
    </location>
</feature>
<accession>A0A3G2LC84</accession>
<keyword evidence="3" id="KW-1185">Reference proteome</keyword>
<dbReference type="Proteomes" id="UP000276309">
    <property type="component" value="Chromosome"/>
</dbReference>
<dbReference type="AlphaFoldDB" id="A0A3G2LC84"/>
<keyword evidence="1" id="KW-0732">Signal</keyword>
<proteinExistence type="predicted"/>
<sequence>MLKHLVLLLFLCSNCALAQKVVKKSIVDSHISAIHIDVNNCYELSLVTSKENEVMAEAIIDGEYKKDLALKLHQSGDTYFISAGFQPLFQNPNDKLSAHKVVSISLKLIVPQYLNVSIDGGNCNVEISGDYKLLKTTLNDGSCTLLDVKEEVDVMTNSGNIYVQATAAIVDAETKYGKLNSDELPASDNRYHLSSITGNINITKTE</sequence>
<evidence type="ECO:0000313" key="2">
    <source>
        <dbReference type="EMBL" id="AYN69843.1"/>
    </source>
</evidence>
<name>A0A3G2LC84_9FLAO</name>
<evidence type="ECO:0000313" key="3">
    <source>
        <dbReference type="Proteomes" id="UP000276309"/>
    </source>
</evidence>